<reference evidence="15 16" key="1">
    <citation type="submission" date="2022-05" db="EMBL/GenBank/DDBJ databases">
        <authorList>
            <consortium name="Genoscope - CEA"/>
            <person name="William W."/>
        </authorList>
    </citation>
    <scope>NUCLEOTIDE SEQUENCE [LARGE SCALE GENOMIC DNA]</scope>
</reference>
<evidence type="ECO:0000256" key="2">
    <source>
        <dbReference type="ARBA" id="ARBA00012494"/>
    </source>
</evidence>
<feature type="domain" description="Helicase ATP-binding" evidence="13">
    <location>
        <begin position="176"/>
        <end position="352"/>
    </location>
</feature>
<evidence type="ECO:0000259" key="14">
    <source>
        <dbReference type="PROSITE" id="PS51194"/>
    </source>
</evidence>
<feature type="domain" description="Helicase C-terminal" evidence="14">
    <location>
        <begin position="524"/>
        <end position="707"/>
    </location>
</feature>
<evidence type="ECO:0000256" key="5">
    <source>
        <dbReference type="ARBA" id="ARBA00022695"/>
    </source>
</evidence>
<feature type="coiled-coil region" evidence="11">
    <location>
        <begin position="1740"/>
        <end position="1767"/>
    </location>
</feature>
<evidence type="ECO:0000259" key="13">
    <source>
        <dbReference type="PROSITE" id="PS51192"/>
    </source>
</evidence>
<keyword evidence="7" id="KW-0067">ATP-binding</keyword>
<organism evidence="15 16">
    <name type="scientific">Porites lobata</name>
    <dbReference type="NCBI Taxonomy" id="104759"/>
    <lineage>
        <taxon>Eukaryota</taxon>
        <taxon>Metazoa</taxon>
        <taxon>Cnidaria</taxon>
        <taxon>Anthozoa</taxon>
        <taxon>Hexacorallia</taxon>
        <taxon>Scleractinia</taxon>
        <taxon>Fungiina</taxon>
        <taxon>Poritidae</taxon>
        <taxon>Porites</taxon>
    </lineage>
</organism>
<feature type="region of interest" description="Disordered" evidence="12">
    <location>
        <begin position="2505"/>
        <end position="2531"/>
    </location>
</feature>
<dbReference type="Gene3D" id="3.40.50.300">
    <property type="entry name" value="P-loop containing nucleotide triphosphate hydrolases"/>
    <property type="match status" value="2"/>
</dbReference>
<dbReference type="Pfam" id="PF05183">
    <property type="entry name" value="RdRP"/>
    <property type="match status" value="1"/>
</dbReference>
<keyword evidence="11" id="KW-0175">Coiled coil</keyword>
<evidence type="ECO:0000256" key="6">
    <source>
        <dbReference type="ARBA" id="ARBA00022741"/>
    </source>
</evidence>
<keyword evidence="4" id="KW-0808">Transferase</keyword>
<evidence type="ECO:0000256" key="12">
    <source>
        <dbReference type="SAM" id="MobiDB-lite"/>
    </source>
</evidence>
<comment type="caution">
    <text evidence="15">The sequence shown here is derived from an EMBL/GenBank/DDBJ whole genome shotgun (WGS) entry which is preliminary data.</text>
</comment>
<feature type="region of interest" description="Disordered" evidence="12">
    <location>
        <begin position="956"/>
        <end position="976"/>
    </location>
</feature>
<dbReference type="EC" id="2.7.7.48" evidence="2"/>
<evidence type="ECO:0000256" key="4">
    <source>
        <dbReference type="ARBA" id="ARBA00022679"/>
    </source>
</evidence>
<proteinExistence type="inferred from homology"/>
<dbReference type="PROSITE" id="PS51194">
    <property type="entry name" value="HELICASE_CTER"/>
    <property type="match status" value="1"/>
</dbReference>
<dbReference type="Proteomes" id="UP001159405">
    <property type="component" value="Unassembled WGS sequence"/>
</dbReference>
<dbReference type="PANTHER" id="PTHR23079:SF55">
    <property type="entry name" value="RNA-DIRECTED RNA POLYMERASE"/>
    <property type="match status" value="1"/>
</dbReference>
<dbReference type="InterPro" id="IPR011545">
    <property type="entry name" value="DEAD/DEAH_box_helicase_dom"/>
</dbReference>
<accession>A0ABN8R2J4</accession>
<name>A0ABN8R2J4_9CNID</name>
<dbReference type="InterPro" id="IPR001650">
    <property type="entry name" value="Helicase_C-like"/>
</dbReference>
<keyword evidence="6" id="KW-0547">Nucleotide-binding</keyword>
<evidence type="ECO:0000256" key="3">
    <source>
        <dbReference type="ARBA" id="ARBA00022484"/>
    </source>
</evidence>
<dbReference type="InterPro" id="IPR014001">
    <property type="entry name" value="Helicase_ATP-bd"/>
</dbReference>
<keyword evidence="16" id="KW-1185">Reference proteome</keyword>
<dbReference type="SMART" id="SM00490">
    <property type="entry name" value="HELICc"/>
    <property type="match status" value="1"/>
</dbReference>
<dbReference type="InterPro" id="IPR027417">
    <property type="entry name" value="P-loop_NTPase"/>
</dbReference>
<keyword evidence="8" id="KW-0694">RNA-binding</keyword>
<comment type="catalytic activity">
    <reaction evidence="10">
        <text>RNA(n) + a ribonucleoside 5'-triphosphate = RNA(n+1) + diphosphate</text>
        <dbReference type="Rhea" id="RHEA:21248"/>
        <dbReference type="Rhea" id="RHEA-COMP:14527"/>
        <dbReference type="Rhea" id="RHEA-COMP:17342"/>
        <dbReference type="ChEBI" id="CHEBI:33019"/>
        <dbReference type="ChEBI" id="CHEBI:61557"/>
        <dbReference type="ChEBI" id="CHEBI:140395"/>
        <dbReference type="EC" id="2.7.7.48"/>
    </reaction>
</comment>
<dbReference type="Pfam" id="PF00270">
    <property type="entry name" value="DEAD"/>
    <property type="match status" value="1"/>
</dbReference>
<evidence type="ECO:0000313" key="16">
    <source>
        <dbReference type="Proteomes" id="UP001159405"/>
    </source>
</evidence>
<dbReference type="InterPro" id="IPR058752">
    <property type="entry name" value="RDRP_C_head"/>
</dbReference>
<dbReference type="SUPFAM" id="SSF52540">
    <property type="entry name" value="P-loop containing nucleoside triphosphate hydrolases"/>
    <property type="match status" value="1"/>
</dbReference>
<evidence type="ECO:0000256" key="11">
    <source>
        <dbReference type="SAM" id="Coils"/>
    </source>
</evidence>
<protein>
    <recommendedName>
        <fullName evidence="2">RNA-directed RNA polymerase</fullName>
        <ecNumber evidence="2">2.7.7.48</ecNumber>
    </recommendedName>
</protein>
<evidence type="ECO:0000256" key="7">
    <source>
        <dbReference type="ARBA" id="ARBA00022840"/>
    </source>
</evidence>
<dbReference type="PANTHER" id="PTHR23079">
    <property type="entry name" value="RNA-DEPENDENT RNA POLYMERASE"/>
    <property type="match status" value="1"/>
</dbReference>
<dbReference type="InterPro" id="IPR007855">
    <property type="entry name" value="RDRP"/>
</dbReference>
<comment type="similarity">
    <text evidence="1">Belongs to the RdRP family.</text>
</comment>
<dbReference type="InterPro" id="IPR043519">
    <property type="entry name" value="NT_sf"/>
</dbReference>
<keyword evidence="9" id="KW-0943">RNA-mediated gene silencing</keyword>
<dbReference type="Pfam" id="PF00271">
    <property type="entry name" value="Helicase_C"/>
    <property type="match status" value="1"/>
</dbReference>
<dbReference type="Pfam" id="PF26253">
    <property type="entry name" value="RdRP_head"/>
    <property type="match status" value="1"/>
</dbReference>
<dbReference type="EMBL" id="CALNXK010000166">
    <property type="protein sequence ID" value="CAH3171664.1"/>
    <property type="molecule type" value="Genomic_DNA"/>
</dbReference>
<keyword evidence="5" id="KW-0548">Nucleotidyltransferase</keyword>
<evidence type="ECO:0000256" key="1">
    <source>
        <dbReference type="ARBA" id="ARBA00005762"/>
    </source>
</evidence>
<evidence type="ECO:0000256" key="9">
    <source>
        <dbReference type="ARBA" id="ARBA00023158"/>
    </source>
</evidence>
<evidence type="ECO:0000313" key="15">
    <source>
        <dbReference type="EMBL" id="CAH3171664.1"/>
    </source>
</evidence>
<gene>
    <name evidence="15" type="ORF">PLOB_00012120</name>
</gene>
<keyword evidence="3" id="KW-0696">RNA-directed RNA polymerase</keyword>
<dbReference type="InterPro" id="IPR057596">
    <property type="entry name" value="RDRP_core"/>
</dbReference>
<dbReference type="PROSITE" id="PS51192">
    <property type="entry name" value="HELICASE_ATP_BIND_1"/>
    <property type="match status" value="1"/>
</dbReference>
<evidence type="ECO:0000256" key="8">
    <source>
        <dbReference type="ARBA" id="ARBA00022884"/>
    </source>
</evidence>
<evidence type="ECO:0000256" key="10">
    <source>
        <dbReference type="ARBA" id="ARBA00048744"/>
    </source>
</evidence>
<sequence length="2788" mass="318924">MAFRRQITEVTIHCNGCHVELAKGEMLMLATTSKLHHLAVRPEKEADALGKLNKVENLEGEKSAQKCPYKAFCRRCRTRVGKFTILSSKQFLCYKIGNIYLVNNGDEIRAKKLSKICPRLKKECCIEVVKVSPAICQSHLRLSEPMIYCDTMGLTHTSQEIDFLTRQSPRDYQRELFLSAVRRNTLVCLPTGSGKTLVAAMLLSCMKKLNPNKLMVFLADRVPLVYQQSEYIKSQVPELRVKTMVGEMEPPQKKAVHHAVANQEVDVLVLTHQFFLDFLADENSSIICFSNISVLVFDEAHHCHGNHPYKQIMGYYRDISSNYKPIVLGLTASPAGEVTVESTMERLKTLLNNLSCEVSTPTESKTLAVNVNNPNTSYCIVPDTNPHQDRLKACIEEHVLNLKTAYIDGASVWQRSELNGLPLFSSNFRGALRRLIDSCHGDKRFIKTLIAGEHIMQMLCIVDACEILSYHHAMHCLRECINNITYAISPKDSALLDMVGANTTFSDLQDLADSSVEEEVAVSDRYRILEALINEFLCCAQMDESSRGIVFVTMRKTAYKLCEQIRTLSGVPETLNPKVFVGHGQGSYDGMDWTDEQEVLLECFKTGQTKLLISTSVLEEGLDVPECNLVIRFEGEATLRARVQTRGRASRRPDSKFVVICKKTEKQEADVVALKEQNMDEAIRRLMLCTRQTLQAEEYGCEMKSLLSFFPTSKEIVDTEKYKPRINISVHHLGTVEHHQRVIEFLEQRFEVIHMKTITASSTSSDGNGRKNLSFELQPKEDKIRKEFRSKDEFLNYLTEQWCSHLANLEEEPLPIWLKASFPKKRHKAEDTFHSLKANSMFLGTFLTRCHFRYQWPSEPTLQNVLIYFDHSLKLLTIGFKTYKLEIRYEELEDCVIVSSDVASDVINLFVTIKHPPRLFQSVDDLFLEVDGDNEQGPLENDDDDFLQVDVDDTLSELSDDGGESKSDSFSTDEEYPDPIMNFRERPLRHEYNFDQIAWERVPDILNSEKAWAYCYTYCFVFSRKESSQIIHLLSRIQNRFNKNAFYCRVKKSFGRFPVTNIPPNLPFDVKYASQTVLSWHPVMRGKMSSTFSELLLNKPSSVVCAALEQLKKTLEQDSFCDPEKAFKAFLGQNDPSASGFQKRLIPGHCALIKRAVITPTRLLLYPPEVMVKNRVLRQYETESFLCVSVRDEDLSKLSAGRGSLDPLLDGINRILDEGLDIAGERFQFLGSSNSQLRNHSCWFVGPKYEPDIIRSWMGDFRHIRCVASYVARMGQCFSTSIDSVGIGISEGALSEKEDDVKTVDQKYCFSDGIGRISKELAAEVVKKIAKPFKPSAFQIRFSGFKGVLAVDPRLPGKQAIFRPSMCKFESFHCRLEVLQTSRPQVVYLNHQVIMLLSNQGVPDDVFIRLQSKMLEKLAGMLVNENDAIELLGTGAKMGVSYKSLSSTGIPLTTEPFFKSLLVAMYRNHIHELLSRSRILLPPEEARLMMGVMDELGVLQPGQVYVQYSEVSTRVDCEDQFNTSKKRVVRGPLVVTRNPCLHPGDVRQLEAVDNPKLKHLVDCVVFPRRGSRPHCNEMAGGDLDGDLYFVCWNKDLLPRKPNFPPMDYQAPEKQEQTQPITATDMTKFVVDYIRCDQLGVIDNAHKALADRENDGVESEVCLHLAEIHSLAVDAPKTGKWPKMQGIGKIKAFPDFMMKRDKPSYQSDKVLGKLYRRCRKFQDAASEKFNQKMRIDKFLLLQGYDRYIEEARESYQQYRDKMQALMSLYGIESEAEVFTGCFLKLRNRLSKEKTEIAEIVSCILFEMRSEFRNQFFHDFNVNGQHLLDDEDITYEMLLKASAWYNVAYTHAHDQANESELGPQKRLLGFPWFVNDIMLAIKNRKQPHHVSQTLNVDTTVGESLARLFNEEKTWLLEQFLERVRTKNSIARHLKGVLPQHSMIVTGSSASLLFHENSDLDICVLPQGTQKLHDVPVTSQEMYHTPPFLSSLLEECSMSQRSFDPIDSDEKLADPSKVNDIPVKDQVKSIERLIPHLKETQVQKGEEGDPKNLFHKVGVVGKKTFPVLVCKHPTGRLLNETKCSPNLVCDLIASPRCLPIGVLLSSYIKSFPHLLLVLRVIHRWCYVTGLSRNKAGAGNTSNVMGSVLLVQCMRKGQIQNFNEDHVTSEVRKLVRGAMTESDMYVEWEKVIRLLGDDAAGNANSTHLPTPKLGEMLMRFFKAHKSFFEEEVPDPLARILRAHKFADLLDKDHLNLVKEHMRRASQMLALYGDVQIMLAISGSEDYNVIYLSPLLSSFFAGVEKSKALEITRKTGARSVVIRPKLPRSRNSAILEVKGSEPTIRAVEEELDRMEKQASRNRVSLMSGCFVENASVVLYEGSRHENDHVSLTPYDGPCHQTHDNLARHVALVTNPTFNEYALRRFTEKFFQQLKVVERDFDPKIHGHLEFAVHFGRVYMFSVPHVVLEDGELISIAMLRTNKRKTIKPSRGRHALPREVSFVDELQERARRRKRRAKRTVACESNRKKRKRGNPSRSAFYTSVHFPDRVKKFLRESNFFPDNKMIEKYTVDICPSSEDTEFYVRLDSNLGFIDIKFPNLRWCMVDLKRTWKARPNLDLRDDAQAVAGIMYPEGHVTQYNTRANDDIILDGLETDIRFLLHSRYEMSPQDTRDTKYAQYQDVLRWRSQIHSGRPFVVKEDQWKDVRLIRFIKSTKFKRDPAARGFMSNLTVYLDEVTEYSRPSSQVDDFQKEITRWELSIEAALPEDLTKKETVKRFLHELWEYSFSLSSFLSA</sequence>
<dbReference type="SMART" id="SM00487">
    <property type="entry name" value="DEXDc"/>
    <property type="match status" value="1"/>
</dbReference>
<dbReference type="SUPFAM" id="SSF81301">
    <property type="entry name" value="Nucleotidyltransferase"/>
    <property type="match status" value="1"/>
</dbReference>